<evidence type="ECO:0000256" key="1">
    <source>
        <dbReference type="ARBA" id="ARBA00004613"/>
    </source>
</evidence>
<dbReference type="InterPro" id="IPR001073">
    <property type="entry name" value="C1q_dom"/>
</dbReference>
<keyword evidence="3 5" id="KW-0732">Signal</keyword>
<evidence type="ECO:0000256" key="2">
    <source>
        <dbReference type="ARBA" id="ARBA00022525"/>
    </source>
</evidence>
<keyword evidence="2" id="KW-0964">Secreted</keyword>
<evidence type="ECO:0000256" key="3">
    <source>
        <dbReference type="ARBA" id="ARBA00022729"/>
    </source>
</evidence>
<dbReference type="Pfam" id="PF00386">
    <property type="entry name" value="C1q"/>
    <property type="match status" value="1"/>
</dbReference>
<dbReference type="Pfam" id="PF01410">
    <property type="entry name" value="COLFI"/>
    <property type="match status" value="1"/>
</dbReference>
<accession>E9HJ86</accession>
<sequence>MAASSHYATTFFLIFVIALGVAGGQKNHLSAEDNKVLRNDYETLKDQFENFVKVQFGRLSEEVQQLKLKVQEQDLLLASCKSQFGREAKELDNRVVLNNGAKVGLETKSGLPRTCHEARLANPSLTSGVYWIDPDGQGVGEDPIQVTCDMSSGITFIGHNSESAINVGHCLDPGCYTRSIAYEASSRQISALIELSDECRQSIKYECFSAPLEFNEIAYSWWNDKNGQAQYYWSGNNNATHTCQCGIDNSCVDSNVKCNCDSYAPSNLSDSGEITKKEDLPVSRLNFGRTSPEASSGIHTLGKLKCSGQRAVNGMPTSCTELWQIGHVLSGLYLIRGVSQVETVYCDFSKLPTSKGFQTWIGFTDVKSSPVFFYVQRDTSYLTTNSVVPFEVAKLNVGNAMNIATGTFVAPRSGKYFFALSGISNTANIHSRVQLQLNGVSVGRGVSHDLNLTFSLQSVLQLRTGDQIRLFLTDGTIYDDTNAHDTHFVGFLIEEGVFQ</sequence>
<feature type="signal peptide" evidence="5">
    <location>
        <begin position="1"/>
        <end position="24"/>
    </location>
</feature>
<dbReference type="PANTHER" id="PTHR22923:SF62">
    <property type="entry name" value="CVP18"/>
    <property type="match status" value="1"/>
</dbReference>
<dbReference type="GO" id="GO:0005201">
    <property type="term" value="F:extracellular matrix structural constituent"/>
    <property type="evidence" value="ECO:0007669"/>
    <property type="project" value="InterPro"/>
</dbReference>
<dbReference type="GO" id="GO:0005581">
    <property type="term" value="C:collagen trimer"/>
    <property type="evidence" value="ECO:0007669"/>
    <property type="project" value="UniProtKB-KW"/>
</dbReference>
<dbReference type="Gene3D" id="2.60.120.40">
    <property type="match status" value="1"/>
</dbReference>
<dbReference type="InterPro" id="IPR008983">
    <property type="entry name" value="Tumour_necrosis_fac-like_dom"/>
</dbReference>
<dbReference type="PROSITE" id="PS50871">
    <property type="entry name" value="C1Q"/>
    <property type="match status" value="1"/>
</dbReference>
<dbReference type="InParanoid" id="E9HJ86"/>
<protein>
    <recommendedName>
        <fullName evidence="6">C1q domain-containing protein</fullName>
    </recommendedName>
</protein>
<dbReference type="SMART" id="SM00110">
    <property type="entry name" value="C1Q"/>
    <property type="match status" value="1"/>
</dbReference>
<dbReference type="SUPFAM" id="SSF56496">
    <property type="entry name" value="Fibrinogen C-terminal domain-like"/>
    <property type="match status" value="1"/>
</dbReference>
<dbReference type="SUPFAM" id="SSF49842">
    <property type="entry name" value="TNF-like"/>
    <property type="match status" value="1"/>
</dbReference>
<feature type="domain" description="C1q" evidence="6">
    <location>
        <begin position="366"/>
        <end position="499"/>
    </location>
</feature>
<proteinExistence type="predicted"/>
<dbReference type="InterPro" id="IPR036056">
    <property type="entry name" value="Fibrinogen-like_C"/>
</dbReference>
<evidence type="ECO:0000259" key="6">
    <source>
        <dbReference type="PROSITE" id="PS50871"/>
    </source>
</evidence>
<dbReference type="Proteomes" id="UP000000305">
    <property type="component" value="Unassembled WGS sequence"/>
</dbReference>
<dbReference type="Gene3D" id="2.60.120.1000">
    <property type="match status" value="1"/>
</dbReference>
<keyword evidence="4" id="KW-0176">Collagen</keyword>
<dbReference type="InterPro" id="IPR050822">
    <property type="entry name" value="Cerebellin_Synaptic_Org"/>
</dbReference>
<dbReference type="OrthoDB" id="6337885at2759"/>
<dbReference type="EMBL" id="GL732660">
    <property type="protein sequence ID" value="EFX68211.1"/>
    <property type="molecule type" value="Genomic_DNA"/>
</dbReference>
<dbReference type="NCBIfam" id="NF040941">
    <property type="entry name" value="GGGWT_bact"/>
    <property type="match status" value="1"/>
</dbReference>
<dbReference type="eggNOG" id="KOG3516">
    <property type="taxonomic scope" value="Eukaryota"/>
</dbReference>
<gene>
    <name evidence="7" type="ORF">DAPPUDRAFT_114783</name>
</gene>
<dbReference type="InterPro" id="IPR000885">
    <property type="entry name" value="Fib_collagen_C"/>
</dbReference>
<dbReference type="PhylomeDB" id="E9HJ86"/>
<evidence type="ECO:0000256" key="4">
    <source>
        <dbReference type="ARBA" id="ARBA00023119"/>
    </source>
</evidence>
<reference evidence="7 8" key="1">
    <citation type="journal article" date="2011" name="Science">
        <title>The ecoresponsive genome of Daphnia pulex.</title>
        <authorList>
            <person name="Colbourne J.K."/>
            <person name="Pfrender M.E."/>
            <person name="Gilbert D."/>
            <person name="Thomas W.K."/>
            <person name="Tucker A."/>
            <person name="Oakley T.H."/>
            <person name="Tokishita S."/>
            <person name="Aerts A."/>
            <person name="Arnold G.J."/>
            <person name="Basu M.K."/>
            <person name="Bauer D.J."/>
            <person name="Caceres C.E."/>
            <person name="Carmel L."/>
            <person name="Casola C."/>
            <person name="Choi J.H."/>
            <person name="Detter J.C."/>
            <person name="Dong Q."/>
            <person name="Dusheyko S."/>
            <person name="Eads B.D."/>
            <person name="Frohlich T."/>
            <person name="Geiler-Samerotte K.A."/>
            <person name="Gerlach D."/>
            <person name="Hatcher P."/>
            <person name="Jogdeo S."/>
            <person name="Krijgsveld J."/>
            <person name="Kriventseva E.V."/>
            <person name="Kultz D."/>
            <person name="Laforsch C."/>
            <person name="Lindquist E."/>
            <person name="Lopez J."/>
            <person name="Manak J.R."/>
            <person name="Muller J."/>
            <person name="Pangilinan J."/>
            <person name="Patwardhan R.P."/>
            <person name="Pitluck S."/>
            <person name="Pritham E.J."/>
            <person name="Rechtsteiner A."/>
            <person name="Rho M."/>
            <person name="Rogozin I.B."/>
            <person name="Sakarya O."/>
            <person name="Salamov A."/>
            <person name="Schaack S."/>
            <person name="Shapiro H."/>
            <person name="Shiga Y."/>
            <person name="Skalitzky C."/>
            <person name="Smith Z."/>
            <person name="Souvorov A."/>
            <person name="Sung W."/>
            <person name="Tang Z."/>
            <person name="Tsuchiya D."/>
            <person name="Tu H."/>
            <person name="Vos H."/>
            <person name="Wang M."/>
            <person name="Wolf Y.I."/>
            <person name="Yamagata H."/>
            <person name="Yamada T."/>
            <person name="Ye Y."/>
            <person name="Shaw J.R."/>
            <person name="Andrews J."/>
            <person name="Crease T.J."/>
            <person name="Tang H."/>
            <person name="Lucas S.M."/>
            <person name="Robertson H.M."/>
            <person name="Bork P."/>
            <person name="Koonin E.V."/>
            <person name="Zdobnov E.M."/>
            <person name="Grigoriev I.V."/>
            <person name="Lynch M."/>
            <person name="Boore J.L."/>
        </authorList>
    </citation>
    <scope>NUCLEOTIDE SEQUENCE [LARGE SCALE GENOMIC DNA]</scope>
</reference>
<evidence type="ECO:0000313" key="7">
    <source>
        <dbReference type="EMBL" id="EFX68211.1"/>
    </source>
</evidence>
<evidence type="ECO:0000256" key="5">
    <source>
        <dbReference type="SAM" id="SignalP"/>
    </source>
</evidence>
<organism evidence="7 8">
    <name type="scientific">Daphnia pulex</name>
    <name type="common">Water flea</name>
    <dbReference type="NCBI Taxonomy" id="6669"/>
    <lineage>
        <taxon>Eukaryota</taxon>
        <taxon>Metazoa</taxon>
        <taxon>Ecdysozoa</taxon>
        <taxon>Arthropoda</taxon>
        <taxon>Crustacea</taxon>
        <taxon>Branchiopoda</taxon>
        <taxon>Diplostraca</taxon>
        <taxon>Cladocera</taxon>
        <taxon>Anomopoda</taxon>
        <taxon>Daphniidae</taxon>
        <taxon>Daphnia</taxon>
    </lineage>
</organism>
<name>E9HJ86_DAPPU</name>
<keyword evidence="8" id="KW-1185">Reference proteome</keyword>
<dbReference type="PANTHER" id="PTHR22923">
    <property type="entry name" value="CEREBELLIN-RELATED"/>
    <property type="match status" value="1"/>
</dbReference>
<dbReference type="HOGENOM" id="CLU_029491_0_0_1"/>
<dbReference type="GO" id="GO:0005615">
    <property type="term" value="C:extracellular space"/>
    <property type="evidence" value="ECO:0000318"/>
    <property type="project" value="GO_Central"/>
</dbReference>
<evidence type="ECO:0000313" key="8">
    <source>
        <dbReference type="Proteomes" id="UP000000305"/>
    </source>
</evidence>
<feature type="chain" id="PRO_5003238416" description="C1q domain-containing protein" evidence="5">
    <location>
        <begin position="25"/>
        <end position="499"/>
    </location>
</feature>
<comment type="subcellular location">
    <subcellularLocation>
        <location evidence="1">Secreted</location>
    </subcellularLocation>
</comment>
<dbReference type="AlphaFoldDB" id="E9HJ86"/>
<dbReference type="KEGG" id="dpx:DAPPUDRAFT_114783"/>